<comment type="subcellular location">
    <subcellularLocation>
        <location evidence="1">Cell envelope</location>
    </subcellularLocation>
</comment>
<dbReference type="STRING" id="765420.OSCT_2564"/>
<evidence type="ECO:0000313" key="9">
    <source>
        <dbReference type="EMBL" id="EFO79438.1"/>
    </source>
</evidence>
<dbReference type="Proteomes" id="UP000054010">
    <property type="component" value="Unassembled WGS sequence"/>
</dbReference>
<dbReference type="GO" id="GO:0046872">
    <property type="term" value="F:metal ion binding"/>
    <property type="evidence" value="ECO:0007669"/>
    <property type="project" value="UniProtKB-KW"/>
</dbReference>
<reference evidence="9 10" key="1">
    <citation type="journal article" date="2011" name="J. Bacteriol.">
        <title>Draft genome sequence of the anoxygenic filamentous phototrophic bacterium Oscillochloris trichoides subsp. DG-6.</title>
        <authorList>
            <person name="Kuznetsov B.B."/>
            <person name="Ivanovsky R.N."/>
            <person name="Keppen O.I."/>
            <person name="Sukhacheva M.V."/>
            <person name="Bumazhkin B.K."/>
            <person name="Patutina E.O."/>
            <person name="Beletsky A.V."/>
            <person name="Mardanov A.V."/>
            <person name="Baslerov R.V."/>
            <person name="Panteleeva A.N."/>
            <person name="Kolganova T.V."/>
            <person name="Ravin N.V."/>
            <person name="Skryabin K.G."/>
        </authorList>
    </citation>
    <scope>NUCLEOTIDE SEQUENCE [LARGE SCALE GENOMIC DNA]</scope>
    <source>
        <strain evidence="9 10">DG-6</strain>
    </source>
</reference>
<evidence type="ECO:0000313" key="10">
    <source>
        <dbReference type="Proteomes" id="UP000054010"/>
    </source>
</evidence>
<dbReference type="GO" id="GO:0030313">
    <property type="term" value="C:cell envelope"/>
    <property type="evidence" value="ECO:0007669"/>
    <property type="project" value="UniProtKB-SubCell"/>
</dbReference>
<name>E1IGW3_9CHLR</name>
<gene>
    <name evidence="9" type="ORF">OSCT_2564</name>
</gene>
<dbReference type="InterPro" id="IPR036909">
    <property type="entry name" value="Cyt_c-like_dom_sf"/>
</dbReference>
<dbReference type="HOGENOM" id="CLU_034652_3_1_0"/>
<keyword evidence="7" id="KW-0732">Signal</keyword>
<organism evidence="9 10">
    <name type="scientific">Oscillochloris trichoides DG-6</name>
    <dbReference type="NCBI Taxonomy" id="765420"/>
    <lineage>
        <taxon>Bacteria</taxon>
        <taxon>Bacillati</taxon>
        <taxon>Chloroflexota</taxon>
        <taxon>Chloroflexia</taxon>
        <taxon>Chloroflexales</taxon>
        <taxon>Chloroflexineae</taxon>
        <taxon>Oscillochloridaceae</taxon>
        <taxon>Oscillochloris</taxon>
    </lineage>
</organism>
<dbReference type="Gene3D" id="1.10.760.10">
    <property type="entry name" value="Cytochrome c-like domain"/>
    <property type="match status" value="2"/>
</dbReference>
<dbReference type="AlphaFoldDB" id="E1IGW3"/>
<comment type="caution">
    <text evidence="9">The sequence shown here is derived from an EMBL/GenBank/DDBJ whole genome shotgun (WGS) entry which is preliminary data.</text>
</comment>
<feature type="signal peptide" evidence="7">
    <location>
        <begin position="1"/>
        <end position="26"/>
    </location>
</feature>
<keyword evidence="5 6" id="KW-0408">Iron</keyword>
<dbReference type="InterPro" id="IPR004852">
    <property type="entry name" value="Di-haem_cyt_c_peroxidsae"/>
</dbReference>
<dbReference type="eggNOG" id="COG1858">
    <property type="taxonomic scope" value="Bacteria"/>
</dbReference>
<evidence type="ECO:0000256" key="6">
    <source>
        <dbReference type="PROSITE-ProRule" id="PRU00433"/>
    </source>
</evidence>
<dbReference type="Pfam" id="PF00034">
    <property type="entry name" value="Cytochrom_C"/>
    <property type="match status" value="1"/>
</dbReference>
<protein>
    <submittedName>
        <fullName evidence="9">Di-heme Cytochrome-c peroxidase</fullName>
    </submittedName>
</protein>
<dbReference type="GO" id="GO:0009055">
    <property type="term" value="F:electron transfer activity"/>
    <property type="evidence" value="ECO:0007669"/>
    <property type="project" value="InterPro"/>
</dbReference>
<keyword evidence="9" id="KW-0575">Peroxidase</keyword>
<evidence type="ECO:0000256" key="5">
    <source>
        <dbReference type="ARBA" id="ARBA00023004"/>
    </source>
</evidence>
<dbReference type="Pfam" id="PF03150">
    <property type="entry name" value="CCP_MauG"/>
    <property type="match status" value="1"/>
</dbReference>
<dbReference type="GO" id="GO:0020037">
    <property type="term" value="F:heme binding"/>
    <property type="evidence" value="ECO:0007669"/>
    <property type="project" value="InterPro"/>
</dbReference>
<evidence type="ECO:0000256" key="3">
    <source>
        <dbReference type="ARBA" id="ARBA00022723"/>
    </source>
</evidence>
<feature type="domain" description="Cytochrome c" evidence="8">
    <location>
        <begin position="171"/>
        <end position="276"/>
    </location>
</feature>
<keyword evidence="4" id="KW-0560">Oxidoreductase</keyword>
<dbReference type="GO" id="GO:0004130">
    <property type="term" value="F:cytochrome-c peroxidase activity"/>
    <property type="evidence" value="ECO:0007669"/>
    <property type="project" value="TreeGrafter"/>
</dbReference>
<dbReference type="EMBL" id="ADVR01000112">
    <property type="protein sequence ID" value="EFO79438.1"/>
    <property type="molecule type" value="Genomic_DNA"/>
</dbReference>
<feature type="chain" id="PRO_5003146899" evidence="7">
    <location>
        <begin position="27"/>
        <end position="276"/>
    </location>
</feature>
<evidence type="ECO:0000256" key="2">
    <source>
        <dbReference type="ARBA" id="ARBA00022617"/>
    </source>
</evidence>
<dbReference type="PANTHER" id="PTHR30600">
    <property type="entry name" value="CYTOCHROME C PEROXIDASE-RELATED"/>
    <property type="match status" value="1"/>
</dbReference>
<proteinExistence type="predicted"/>
<keyword evidence="3 6" id="KW-0479">Metal-binding</keyword>
<evidence type="ECO:0000259" key="8">
    <source>
        <dbReference type="PROSITE" id="PS51007"/>
    </source>
</evidence>
<dbReference type="InterPro" id="IPR009056">
    <property type="entry name" value="Cyt_c-like_dom"/>
</dbReference>
<accession>E1IGW3</accession>
<evidence type="ECO:0000256" key="4">
    <source>
        <dbReference type="ARBA" id="ARBA00023002"/>
    </source>
</evidence>
<dbReference type="PROSITE" id="PS51007">
    <property type="entry name" value="CYTC"/>
    <property type="match status" value="1"/>
</dbReference>
<evidence type="ECO:0000256" key="7">
    <source>
        <dbReference type="SAM" id="SignalP"/>
    </source>
</evidence>
<keyword evidence="10" id="KW-1185">Reference proteome</keyword>
<sequence length="276" mass="29474">MLHLPIHPWHLTLLLACCLSLAGSSAANPLAARVALGWQLLAERRLALRGDLACLDCHQPERGYTDGRSVATEDGINTPTLYALAGRSSYGWFTPDVRSLEAFVLRPLDNPREMGPISELPLERLRSDPAMQRVYAAAFPDAPTITWEATAQALAAAIRSLATPATTQLSPAAQRGQVLFAELGCASCHHGPTLSSEAHLYTGVSANPRAARVPALVALAQTGPYFHDGSATTLTDVVRFYQRGGNTGVVGVSRGISPLLLTEAEVEDLVAFLQSR</sequence>
<keyword evidence="2 6" id="KW-0349">Heme</keyword>
<evidence type="ECO:0000256" key="1">
    <source>
        <dbReference type="ARBA" id="ARBA00004196"/>
    </source>
</evidence>
<dbReference type="SUPFAM" id="SSF46626">
    <property type="entry name" value="Cytochrome c"/>
    <property type="match status" value="2"/>
</dbReference>
<dbReference type="InterPro" id="IPR051395">
    <property type="entry name" value="Cytochrome_c_Peroxidase/MauG"/>
</dbReference>